<dbReference type="OrthoDB" id="5894408at2"/>
<keyword evidence="1" id="KW-0472">Membrane</keyword>
<dbReference type="EMBL" id="CP019706">
    <property type="protein sequence ID" value="ARJ41494.1"/>
    <property type="molecule type" value="Genomic_DNA"/>
</dbReference>
<name>A0A1W6B338_9GAMM</name>
<evidence type="ECO:0000313" key="5">
    <source>
        <dbReference type="Proteomes" id="UP000192900"/>
    </source>
</evidence>
<dbReference type="Pfam" id="PF00563">
    <property type="entry name" value="EAL"/>
    <property type="match status" value="1"/>
</dbReference>
<evidence type="ECO:0000259" key="2">
    <source>
        <dbReference type="PROSITE" id="PS50883"/>
    </source>
</evidence>
<dbReference type="CDD" id="cd01949">
    <property type="entry name" value="GGDEF"/>
    <property type="match status" value="1"/>
</dbReference>
<sequence>MRSTTKLSAFVTLLITLAIVLMLAGSTLSFFWLRSEWAEQQIETLKTEVDQALLTQSPAELTPWLRRTMPLMDIERLQILGKEKAILALSHRQYPLLDDVPNRFRRYDLPLMHQPGWVLRVEVLDPANTWFKSFIGSSVIIAVVLVAAFMLLLLVPTQRWLWRQLKGMESLEKRAERIIDGERRGIGRGNVNEWPSKASTAIDLLLDDLLEAGEQRTRIDTLIRAFTAQDAATGLNNRLFFDNQLATLLEDQEKVGTHGVVMMIRLPDFDSLSERWGSGAVQDYLFSLVNMLSTFVMRYSGALLARYFRSDFMVLLPHRTLKEADGIAAQLIKAVDALPPTVMIDRQNMIHIGISAWRSGQTTQQVMESVEQATRHAALQGGNTWVTAEGTDVDGGRGSVKWRTLLEHTLKRGGPRLYQKPAVLRDGRVHHREMLPRIFDGEKELQAAEFMPLVQQMGLAEAYDHQLMQRIMTLSACWPEETLAVPMTIDSLLQPTFQRTLRDMLLQCTKSQRQRFLFELAEAEVCQHFNRLQPALRLLKGFGCRLAVSQAGLTVVSTAYITQAGVELIKLHPGLVRNIERRTENQLFVKSLIEVCSMTPAQVFAAGVRTREEWQTLSALGVAGGQGDFFSTSQLVNSNVKKYSQRVRV</sequence>
<evidence type="ECO:0000313" key="4">
    <source>
        <dbReference type="EMBL" id="ARJ41494.1"/>
    </source>
</evidence>
<dbReference type="InterPro" id="IPR033423">
    <property type="entry name" value="GAPES4"/>
</dbReference>
<dbReference type="AlphaFoldDB" id="A0A1W6B338"/>
<dbReference type="PANTHER" id="PTHR33121">
    <property type="entry name" value="CYCLIC DI-GMP PHOSPHODIESTERASE PDEF"/>
    <property type="match status" value="1"/>
</dbReference>
<dbReference type="RefSeq" id="WP_085068395.1">
    <property type="nucleotide sequence ID" value="NZ_CP019706.1"/>
</dbReference>
<dbReference type="InterPro" id="IPR001633">
    <property type="entry name" value="EAL_dom"/>
</dbReference>
<dbReference type="SUPFAM" id="SSF55073">
    <property type="entry name" value="Nucleotide cyclase"/>
    <property type="match status" value="1"/>
</dbReference>
<proteinExistence type="predicted"/>
<dbReference type="CDD" id="cd01948">
    <property type="entry name" value="EAL"/>
    <property type="match status" value="1"/>
</dbReference>
<feature type="transmembrane region" description="Helical" evidence="1">
    <location>
        <begin position="134"/>
        <end position="155"/>
    </location>
</feature>
<feature type="domain" description="EAL" evidence="2">
    <location>
        <begin position="399"/>
        <end position="647"/>
    </location>
</feature>
<dbReference type="NCBIfam" id="NF008281">
    <property type="entry name" value="PRK11059.1"/>
    <property type="match status" value="1"/>
</dbReference>
<dbReference type="Pfam" id="PF00990">
    <property type="entry name" value="GGDEF"/>
    <property type="match status" value="1"/>
</dbReference>
<dbReference type="FunFam" id="3.30.70.270:FF:000027">
    <property type="entry name" value="RNase E specificity factor CsrD"/>
    <property type="match status" value="1"/>
</dbReference>
<dbReference type="InterPro" id="IPR043128">
    <property type="entry name" value="Rev_trsase/Diguanyl_cyclase"/>
</dbReference>
<keyword evidence="1" id="KW-1133">Transmembrane helix</keyword>
<dbReference type="Gene3D" id="3.30.70.270">
    <property type="match status" value="1"/>
</dbReference>
<reference evidence="4 5" key="1">
    <citation type="submission" date="2017-02" db="EMBL/GenBank/DDBJ databases">
        <title>Complete genome sequence of the drought resistance-promoting endophyte Pantoea alhagi LTYR-11Z.</title>
        <authorList>
            <person name="Zhang L."/>
        </authorList>
    </citation>
    <scope>NUCLEOTIDE SEQUENCE [LARGE SCALE GENOMIC DNA]</scope>
    <source>
        <strain evidence="4 5">LTYR-11Z</strain>
    </source>
</reference>
<dbReference type="PROSITE" id="PS50887">
    <property type="entry name" value="GGDEF"/>
    <property type="match status" value="1"/>
</dbReference>
<dbReference type="Pfam" id="PF17157">
    <property type="entry name" value="GAPES4"/>
    <property type="match status" value="1"/>
</dbReference>
<protein>
    <submittedName>
        <fullName evidence="4">RNase E specificity factor CsrD</fullName>
    </submittedName>
</protein>
<dbReference type="Proteomes" id="UP000192900">
    <property type="component" value="Chromosome"/>
</dbReference>
<dbReference type="SMART" id="SM00052">
    <property type="entry name" value="EAL"/>
    <property type="match status" value="1"/>
</dbReference>
<evidence type="ECO:0000259" key="3">
    <source>
        <dbReference type="PROSITE" id="PS50887"/>
    </source>
</evidence>
<dbReference type="InterPro" id="IPR000160">
    <property type="entry name" value="GGDEF_dom"/>
</dbReference>
<dbReference type="SUPFAM" id="SSF141868">
    <property type="entry name" value="EAL domain-like"/>
    <property type="match status" value="1"/>
</dbReference>
<dbReference type="KEGG" id="palh:B1H58_05345"/>
<dbReference type="InterPro" id="IPR050706">
    <property type="entry name" value="Cyclic-di-GMP_PDE-like"/>
</dbReference>
<dbReference type="PANTHER" id="PTHR33121:SF32">
    <property type="entry name" value="RNASE E SPECIFICITY FACTOR CSRD"/>
    <property type="match status" value="1"/>
</dbReference>
<gene>
    <name evidence="4" type="ORF">B1H58_05345</name>
</gene>
<keyword evidence="5" id="KW-1185">Reference proteome</keyword>
<dbReference type="InterPro" id="IPR035919">
    <property type="entry name" value="EAL_sf"/>
</dbReference>
<organism evidence="4 5">
    <name type="scientific">Pantoea alhagi</name>
    <dbReference type="NCBI Taxonomy" id="1891675"/>
    <lineage>
        <taxon>Bacteria</taxon>
        <taxon>Pseudomonadati</taxon>
        <taxon>Pseudomonadota</taxon>
        <taxon>Gammaproteobacteria</taxon>
        <taxon>Enterobacterales</taxon>
        <taxon>Erwiniaceae</taxon>
        <taxon>Pantoea</taxon>
    </lineage>
</organism>
<dbReference type="PROSITE" id="PS50883">
    <property type="entry name" value="EAL"/>
    <property type="match status" value="1"/>
</dbReference>
<evidence type="ECO:0000256" key="1">
    <source>
        <dbReference type="SAM" id="Phobius"/>
    </source>
</evidence>
<dbReference type="STRING" id="1891675.B1H58_05345"/>
<keyword evidence="1" id="KW-0812">Transmembrane</keyword>
<feature type="domain" description="GGDEF" evidence="3">
    <location>
        <begin position="257"/>
        <end position="390"/>
    </location>
</feature>
<dbReference type="GO" id="GO:0071111">
    <property type="term" value="F:cyclic-guanylate-specific phosphodiesterase activity"/>
    <property type="evidence" value="ECO:0007669"/>
    <property type="project" value="InterPro"/>
</dbReference>
<dbReference type="SMART" id="SM00267">
    <property type="entry name" value="GGDEF"/>
    <property type="match status" value="1"/>
</dbReference>
<feature type="transmembrane region" description="Helical" evidence="1">
    <location>
        <begin position="7"/>
        <end position="33"/>
    </location>
</feature>
<dbReference type="Gene3D" id="3.20.20.450">
    <property type="entry name" value="EAL domain"/>
    <property type="match status" value="1"/>
</dbReference>
<accession>A0A1W6B338</accession>
<dbReference type="InterPro" id="IPR029787">
    <property type="entry name" value="Nucleotide_cyclase"/>
</dbReference>